<keyword evidence="6" id="KW-0472">Membrane</keyword>
<dbReference type="NCBIfam" id="TIGR00254">
    <property type="entry name" value="GGDEF"/>
    <property type="match status" value="1"/>
</dbReference>
<dbReference type="Gene3D" id="3.30.70.270">
    <property type="match status" value="1"/>
</dbReference>
<dbReference type="InterPro" id="IPR050469">
    <property type="entry name" value="Diguanylate_Cyclase"/>
</dbReference>
<feature type="chain" id="PRO_5032758109" description="diguanylate cyclase" evidence="7">
    <location>
        <begin position="35"/>
        <end position="661"/>
    </location>
</feature>
<dbReference type="Gene3D" id="1.25.40.10">
    <property type="entry name" value="Tetratricopeptide repeat domain"/>
    <property type="match status" value="2"/>
</dbReference>
<comment type="caution">
    <text evidence="9">The sequence shown here is derived from an EMBL/GenBank/DDBJ whole genome shotgun (WGS) entry which is preliminary data.</text>
</comment>
<comment type="catalytic activity">
    <reaction evidence="3">
        <text>2 GTP = 3',3'-c-di-GMP + 2 diphosphate</text>
        <dbReference type="Rhea" id="RHEA:24898"/>
        <dbReference type="ChEBI" id="CHEBI:33019"/>
        <dbReference type="ChEBI" id="CHEBI:37565"/>
        <dbReference type="ChEBI" id="CHEBI:58805"/>
        <dbReference type="EC" id="2.7.7.65"/>
    </reaction>
</comment>
<dbReference type="FunFam" id="3.30.70.270:FF:000001">
    <property type="entry name" value="Diguanylate cyclase domain protein"/>
    <property type="match status" value="1"/>
</dbReference>
<protein>
    <recommendedName>
        <fullName evidence="2">diguanylate cyclase</fullName>
        <ecNumber evidence="2">2.7.7.65</ecNumber>
    </recommendedName>
</protein>
<dbReference type="InterPro" id="IPR011990">
    <property type="entry name" value="TPR-like_helical_dom_sf"/>
</dbReference>
<name>A0A841HIP8_9GAMM</name>
<keyword evidence="10" id="KW-1185">Reference proteome</keyword>
<dbReference type="PANTHER" id="PTHR45138:SF9">
    <property type="entry name" value="DIGUANYLATE CYCLASE DGCM-RELATED"/>
    <property type="match status" value="1"/>
</dbReference>
<dbReference type="InterPro" id="IPR029787">
    <property type="entry name" value="Nucleotide_cyclase"/>
</dbReference>
<evidence type="ECO:0000256" key="2">
    <source>
        <dbReference type="ARBA" id="ARBA00012528"/>
    </source>
</evidence>
<dbReference type="AlphaFoldDB" id="A0A841HIP8"/>
<dbReference type="GO" id="GO:0005886">
    <property type="term" value="C:plasma membrane"/>
    <property type="evidence" value="ECO:0007669"/>
    <property type="project" value="TreeGrafter"/>
</dbReference>
<dbReference type="GO" id="GO:0052621">
    <property type="term" value="F:diguanylate cyclase activity"/>
    <property type="evidence" value="ECO:0007669"/>
    <property type="project" value="UniProtKB-EC"/>
</dbReference>
<evidence type="ECO:0000256" key="1">
    <source>
        <dbReference type="ARBA" id="ARBA00001946"/>
    </source>
</evidence>
<dbReference type="CDD" id="cd01949">
    <property type="entry name" value="GGDEF"/>
    <property type="match status" value="1"/>
</dbReference>
<sequence length="661" mass="72451">MSNTRIQSMGLAKAPISRLLFVLLCALATHFAWAAQPAATPQQHPAQAIVEQAAVAMRTDPESSRRDAEQALGILKRQPDADIEIRARLILCDYQSERDTAAAEEQITVIRSLLWQSRRAGLRAGMMDCEGQIAETAGNNDRAREFYESAVSIATEANDREMLAAALFSRGYLLGLQGQYAAGLNDLRRAQGIYDDLKLPQHALTAINGIAILYNRMGDYEQARHMYTQALKAQRDAGLLREQGVTLHNLGRAYENLKQWAAARTSFQGALDISRQLNYPRAEAYALRGLAAVENGLGNPKTALEILQRAQALQKDTPDARLEAQINLARGIALHQLKRLPEAVAALEEALQVFRQAASLSELRATYSELAVTYSEMGNWRAGFGFLDRASETAERQFRNQIDQRFATLKIEFDTLAKEKENALLTRENEANEKALAQERRASNLQFVVIVLTVVLAAVLFALALHQRRTSIRMHTLAMTDELTSVPNRRAVFARLEPVLSQSRVPASVLIIDIDHFKSINDQHGHAEGDSALKLVAAGLRDAVREPSFVGRLGGEEFIAVLPASDTAQACEVAESIRTQIMAIDSLPWLKDRKITVSIGVSTSVPGTDTPGTMLHRADAALYEAKRGGRNCVKVTQNGHASAKGSGKAEPDVGTGSIEYA</sequence>
<feature type="signal peptide" evidence="7">
    <location>
        <begin position="1"/>
        <end position="34"/>
    </location>
</feature>
<organism evidence="9 10">
    <name type="scientific">Povalibacter uvarum</name>
    <dbReference type="NCBI Taxonomy" id="732238"/>
    <lineage>
        <taxon>Bacteria</taxon>
        <taxon>Pseudomonadati</taxon>
        <taxon>Pseudomonadota</taxon>
        <taxon>Gammaproteobacteria</taxon>
        <taxon>Steroidobacterales</taxon>
        <taxon>Steroidobacteraceae</taxon>
        <taxon>Povalibacter</taxon>
    </lineage>
</organism>
<dbReference type="SUPFAM" id="SSF48452">
    <property type="entry name" value="TPR-like"/>
    <property type="match status" value="2"/>
</dbReference>
<feature type="repeat" description="TPR" evidence="4">
    <location>
        <begin position="204"/>
        <end position="237"/>
    </location>
</feature>
<dbReference type="Pfam" id="PF00990">
    <property type="entry name" value="GGDEF"/>
    <property type="match status" value="1"/>
</dbReference>
<evidence type="ECO:0000256" key="4">
    <source>
        <dbReference type="PROSITE-ProRule" id="PRU00339"/>
    </source>
</evidence>
<dbReference type="SMART" id="SM00028">
    <property type="entry name" value="TPR"/>
    <property type="match status" value="7"/>
</dbReference>
<dbReference type="PANTHER" id="PTHR45138">
    <property type="entry name" value="REGULATORY COMPONENTS OF SENSORY TRANSDUCTION SYSTEM"/>
    <property type="match status" value="1"/>
</dbReference>
<evidence type="ECO:0000313" key="9">
    <source>
        <dbReference type="EMBL" id="MBB6092032.1"/>
    </source>
</evidence>
<dbReference type="InterPro" id="IPR043128">
    <property type="entry name" value="Rev_trsase/Diguanyl_cyclase"/>
</dbReference>
<dbReference type="Pfam" id="PF13424">
    <property type="entry name" value="TPR_12"/>
    <property type="match status" value="2"/>
</dbReference>
<dbReference type="InterPro" id="IPR000160">
    <property type="entry name" value="GGDEF_dom"/>
</dbReference>
<dbReference type="InterPro" id="IPR019734">
    <property type="entry name" value="TPR_rpt"/>
</dbReference>
<dbReference type="PROSITE" id="PS50005">
    <property type="entry name" value="TPR"/>
    <property type="match status" value="1"/>
</dbReference>
<comment type="cofactor">
    <cofactor evidence="1">
        <name>Mg(2+)</name>
        <dbReference type="ChEBI" id="CHEBI:18420"/>
    </cofactor>
</comment>
<proteinExistence type="predicted"/>
<reference evidence="9 10" key="1">
    <citation type="submission" date="2020-08" db="EMBL/GenBank/DDBJ databases">
        <title>Genomic Encyclopedia of Type Strains, Phase IV (KMG-IV): sequencing the most valuable type-strain genomes for metagenomic binning, comparative biology and taxonomic classification.</title>
        <authorList>
            <person name="Goeker M."/>
        </authorList>
    </citation>
    <scope>NUCLEOTIDE SEQUENCE [LARGE SCALE GENOMIC DNA]</scope>
    <source>
        <strain evidence="9 10">DSM 26723</strain>
    </source>
</reference>
<keyword evidence="6" id="KW-1133">Transmembrane helix</keyword>
<keyword evidence="6" id="KW-0812">Transmembrane</keyword>
<feature type="region of interest" description="Disordered" evidence="5">
    <location>
        <begin position="637"/>
        <end position="661"/>
    </location>
</feature>
<dbReference type="EMBL" id="JACHHZ010000001">
    <property type="protein sequence ID" value="MBB6092032.1"/>
    <property type="molecule type" value="Genomic_DNA"/>
</dbReference>
<dbReference type="SUPFAM" id="SSF55073">
    <property type="entry name" value="Nucleotide cyclase"/>
    <property type="match status" value="1"/>
</dbReference>
<dbReference type="EC" id="2.7.7.65" evidence="2"/>
<dbReference type="Proteomes" id="UP000588068">
    <property type="component" value="Unassembled WGS sequence"/>
</dbReference>
<keyword evidence="4" id="KW-0802">TPR repeat</keyword>
<evidence type="ECO:0000256" key="7">
    <source>
        <dbReference type="SAM" id="SignalP"/>
    </source>
</evidence>
<evidence type="ECO:0000259" key="8">
    <source>
        <dbReference type="PROSITE" id="PS50887"/>
    </source>
</evidence>
<dbReference type="GO" id="GO:0043709">
    <property type="term" value="P:cell adhesion involved in single-species biofilm formation"/>
    <property type="evidence" value="ECO:0007669"/>
    <property type="project" value="TreeGrafter"/>
</dbReference>
<dbReference type="GO" id="GO:1902201">
    <property type="term" value="P:negative regulation of bacterial-type flagellum-dependent cell motility"/>
    <property type="evidence" value="ECO:0007669"/>
    <property type="project" value="TreeGrafter"/>
</dbReference>
<feature type="domain" description="GGDEF" evidence="8">
    <location>
        <begin position="505"/>
        <end position="638"/>
    </location>
</feature>
<evidence type="ECO:0000256" key="3">
    <source>
        <dbReference type="ARBA" id="ARBA00034247"/>
    </source>
</evidence>
<dbReference type="PROSITE" id="PS50887">
    <property type="entry name" value="GGDEF"/>
    <property type="match status" value="1"/>
</dbReference>
<dbReference type="SMART" id="SM00267">
    <property type="entry name" value="GGDEF"/>
    <property type="match status" value="1"/>
</dbReference>
<accession>A0A841HIP8</accession>
<evidence type="ECO:0000256" key="6">
    <source>
        <dbReference type="SAM" id="Phobius"/>
    </source>
</evidence>
<feature type="transmembrane region" description="Helical" evidence="6">
    <location>
        <begin position="445"/>
        <end position="465"/>
    </location>
</feature>
<keyword evidence="7" id="KW-0732">Signal</keyword>
<evidence type="ECO:0000256" key="5">
    <source>
        <dbReference type="SAM" id="MobiDB-lite"/>
    </source>
</evidence>
<evidence type="ECO:0000313" key="10">
    <source>
        <dbReference type="Proteomes" id="UP000588068"/>
    </source>
</evidence>
<gene>
    <name evidence="9" type="ORF">HNQ60_000878</name>
</gene>
<dbReference type="RefSeq" id="WP_184329792.1">
    <property type="nucleotide sequence ID" value="NZ_JACHHZ010000001.1"/>
</dbReference>